<keyword evidence="8" id="KW-1185">Reference proteome</keyword>
<dbReference type="Pfam" id="PF00413">
    <property type="entry name" value="Peptidase_M10"/>
    <property type="match status" value="1"/>
</dbReference>
<dbReference type="InterPro" id="IPR001818">
    <property type="entry name" value="Pept_M10_metallopeptidase"/>
</dbReference>
<evidence type="ECO:0000256" key="2">
    <source>
        <dbReference type="ARBA" id="ARBA00022723"/>
    </source>
</evidence>
<feature type="region of interest" description="Disordered" evidence="5">
    <location>
        <begin position="26"/>
        <end position="46"/>
    </location>
</feature>
<dbReference type="InterPro" id="IPR010994">
    <property type="entry name" value="RuvA_2-like"/>
</dbReference>
<dbReference type="Proteomes" id="UP000249799">
    <property type="component" value="Chromosome"/>
</dbReference>
<dbReference type="RefSeq" id="WP_111333851.1">
    <property type="nucleotide sequence ID" value="NZ_CP030032.1"/>
</dbReference>
<keyword evidence="6" id="KW-0732">Signal</keyword>
<evidence type="ECO:0000313" key="8">
    <source>
        <dbReference type="Proteomes" id="UP000249799"/>
    </source>
</evidence>
<sequence>MLRRKLILLSCSALFILSACGDDTPTTDATNEVNNPSGPGGKGDHWVNTGEPVSYEDFRAQVYCEPDHDICVTEGDIPIAGGEAGIQAFYYERIRASQSALSVNQSGGEDTLYTRARRLDLSYCVDDAFGEDKALVITAMREAAEAWEAHGHLKFRYDASQDADCGMDLNAAVFFTVTTSPADAGYLARAFFPDSQAADRQVRVNVPSFAAAGDGDDDFAKNLTMAGILRHELGHVLGFRHEHTRPEANDYWCFEDDNYRPVTEYDSASVMHYPQCSGTGDWSLVLTDIDVQGVAFFYPDFERYPMGRCDVELSDEGDVLEDCAPVAHHIVEFVNNASEDTLDHWAGLDTRAVDDILATRSRSPFHTLEDLKQMHYLKEHGVRKLYDYLYVDGRCAAETDANGLPLASCWPVSHRILEFANTASLEELDVAARLDRRAAENIVAARQNHPFESLSELWLINYVKTNALNKLYNHLYD</sequence>
<dbReference type="InterPro" id="IPR006026">
    <property type="entry name" value="Peptidase_Metallo"/>
</dbReference>
<dbReference type="SUPFAM" id="SSF55486">
    <property type="entry name" value="Metalloproteases ('zincins'), catalytic domain"/>
    <property type="match status" value="1"/>
</dbReference>
<feature type="compositionally biased region" description="Polar residues" evidence="5">
    <location>
        <begin position="26"/>
        <end position="37"/>
    </location>
</feature>
<evidence type="ECO:0000256" key="1">
    <source>
        <dbReference type="ARBA" id="ARBA00022670"/>
    </source>
</evidence>
<feature type="chain" id="PRO_5043769643" evidence="6">
    <location>
        <begin position="22"/>
        <end position="477"/>
    </location>
</feature>
<dbReference type="GO" id="GO:0031012">
    <property type="term" value="C:extracellular matrix"/>
    <property type="evidence" value="ECO:0007669"/>
    <property type="project" value="InterPro"/>
</dbReference>
<dbReference type="EMBL" id="CP030032">
    <property type="protein sequence ID" value="AWV89380.1"/>
    <property type="molecule type" value="Genomic_DNA"/>
</dbReference>
<dbReference type="GO" id="GO:0008270">
    <property type="term" value="F:zinc ion binding"/>
    <property type="evidence" value="ECO:0007669"/>
    <property type="project" value="InterPro"/>
</dbReference>
<keyword evidence="3" id="KW-0378">Hydrolase</keyword>
<evidence type="ECO:0000256" key="4">
    <source>
        <dbReference type="ARBA" id="ARBA00022833"/>
    </source>
</evidence>
<name>A0A2Z4FKM6_9DELT</name>
<dbReference type="GO" id="GO:0006508">
    <property type="term" value="P:proteolysis"/>
    <property type="evidence" value="ECO:0007669"/>
    <property type="project" value="UniProtKB-KW"/>
</dbReference>
<keyword evidence="1" id="KW-0645">Protease</keyword>
<dbReference type="SUPFAM" id="SSF47781">
    <property type="entry name" value="RuvA domain 2-like"/>
    <property type="match status" value="2"/>
</dbReference>
<dbReference type="OrthoDB" id="5289073at2"/>
<dbReference type="KEGG" id="bsed:DN745_08540"/>
<evidence type="ECO:0000256" key="3">
    <source>
        <dbReference type="ARBA" id="ARBA00022801"/>
    </source>
</evidence>
<accession>A0A2Z4FKM6</accession>
<evidence type="ECO:0000256" key="5">
    <source>
        <dbReference type="SAM" id="MobiDB-lite"/>
    </source>
</evidence>
<dbReference type="InterPro" id="IPR051675">
    <property type="entry name" value="Endo/Exo/Phosphatase_dom_1"/>
</dbReference>
<dbReference type="Pfam" id="PF12836">
    <property type="entry name" value="HHH_3"/>
    <property type="match status" value="1"/>
</dbReference>
<organism evidence="7 8">
    <name type="scientific">Bradymonas sediminis</name>
    <dbReference type="NCBI Taxonomy" id="1548548"/>
    <lineage>
        <taxon>Bacteria</taxon>
        <taxon>Deltaproteobacteria</taxon>
        <taxon>Bradymonadales</taxon>
        <taxon>Bradymonadaceae</taxon>
        <taxon>Bradymonas</taxon>
    </lineage>
</organism>
<keyword evidence="2" id="KW-0479">Metal-binding</keyword>
<dbReference type="SMART" id="SM00235">
    <property type="entry name" value="ZnMc"/>
    <property type="match status" value="1"/>
</dbReference>
<evidence type="ECO:0000313" key="7">
    <source>
        <dbReference type="EMBL" id="AWV89380.1"/>
    </source>
</evidence>
<reference evidence="7 8" key="1">
    <citation type="submission" date="2018-06" db="EMBL/GenBank/DDBJ databases">
        <title>Lujinxingia sediminis gen. nov. sp. nov., a new facultative anaerobic member of the class Deltaproteobacteria, and proposal of Lujinxingaceae fam. nov.</title>
        <authorList>
            <person name="Guo L.-Y."/>
            <person name="Li C.-M."/>
            <person name="Wang S."/>
            <person name="Du Z.-J."/>
        </authorList>
    </citation>
    <scope>NUCLEOTIDE SEQUENCE [LARGE SCALE GENOMIC DNA]</scope>
    <source>
        <strain evidence="7 8">FA350</strain>
    </source>
</reference>
<feature type="signal peptide" evidence="6">
    <location>
        <begin position="1"/>
        <end position="21"/>
    </location>
</feature>
<proteinExistence type="predicted"/>
<dbReference type="InterPro" id="IPR024079">
    <property type="entry name" value="MetalloPept_cat_dom_sf"/>
</dbReference>
<dbReference type="CDD" id="cd04279">
    <property type="entry name" value="ZnMc_MMP_like_1"/>
    <property type="match status" value="1"/>
</dbReference>
<dbReference type="PANTHER" id="PTHR21180:SF32">
    <property type="entry name" value="ENDONUCLEASE_EXONUCLEASE_PHOSPHATASE FAMILY DOMAIN-CONTAINING PROTEIN 1"/>
    <property type="match status" value="1"/>
</dbReference>
<dbReference type="GO" id="GO:0004222">
    <property type="term" value="F:metalloendopeptidase activity"/>
    <property type="evidence" value="ECO:0007669"/>
    <property type="project" value="InterPro"/>
</dbReference>
<dbReference type="PROSITE" id="PS51257">
    <property type="entry name" value="PROKAR_LIPOPROTEIN"/>
    <property type="match status" value="1"/>
</dbReference>
<gene>
    <name evidence="7" type="ORF">DN745_08540</name>
</gene>
<evidence type="ECO:0000256" key="6">
    <source>
        <dbReference type="SAM" id="SignalP"/>
    </source>
</evidence>
<protein>
    <submittedName>
        <fullName evidence="7">Uncharacterized protein</fullName>
    </submittedName>
</protein>
<dbReference type="PANTHER" id="PTHR21180">
    <property type="entry name" value="ENDONUCLEASE/EXONUCLEASE/PHOSPHATASE FAMILY DOMAIN-CONTAINING PROTEIN 1"/>
    <property type="match status" value="1"/>
</dbReference>
<keyword evidence="4" id="KW-0862">Zinc</keyword>
<dbReference type="AlphaFoldDB" id="A0A2Z4FKM6"/>
<dbReference type="Gene3D" id="3.40.390.10">
    <property type="entry name" value="Collagenase (Catalytic Domain)"/>
    <property type="match status" value="1"/>
</dbReference>